<organism evidence="1">
    <name type="scientific">marine sediment metagenome</name>
    <dbReference type="NCBI Taxonomy" id="412755"/>
    <lineage>
        <taxon>unclassified sequences</taxon>
        <taxon>metagenomes</taxon>
        <taxon>ecological metagenomes</taxon>
    </lineage>
</organism>
<evidence type="ECO:0000313" key="1">
    <source>
        <dbReference type="EMBL" id="KKM98308.1"/>
    </source>
</evidence>
<name>A0A0F9LY79_9ZZZZ</name>
<dbReference type="AlphaFoldDB" id="A0A0F9LY79"/>
<comment type="caution">
    <text evidence="1">The sequence shown here is derived from an EMBL/GenBank/DDBJ whole genome shotgun (WGS) entry which is preliminary data.</text>
</comment>
<accession>A0A0F9LY79</accession>
<sequence length="214" mass="22338">MPQAHKMWSFQFPDYAFSSDATNRVSYVGNVVIEQVVPALIAAQTGTMTNKVDANTGDITLSTGHGIITADVVDVYFPAGVRYGMTATVAGLVVTVDLGAGVDLPVNTTACTVVKQTEIEVNFDGDDAQVVGILYRNPSDTTALANLDLQDVGDASIAALGLVHEKVNGADDNIYDIANGDTNVFTGNRITHGAASHDSLFAGTLYILVGITAA</sequence>
<protein>
    <submittedName>
        <fullName evidence="1">Uncharacterized protein</fullName>
    </submittedName>
</protein>
<dbReference type="EMBL" id="LAZR01005637">
    <property type="protein sequence ID" value="KKM98308.1"/>
    <property type="molecule type" value="Genomic_DNA"/>
</dbReference>
<gene>
    <name evidence="1" type="ORF">LCGC14_1159220</name>
</gene>
<reference evidence="1" key="1">
    <citation type="journal article" date="2015" name="Nature">
        <title>Complex archaea that bridge the gap between prokaryotes and eukaryotes.</title>
        <authorList>
            <person name="Spang A."/>
            <person name="Saw J.H."/>
            <person name="Jorgensen S.L."/>
            <person name="Zaremba-Niedzwiedzka K."/>
            <person name="Martijn J."/>
            <person name="Lind A.E."/>
            <person name="van Eijk R."/>
            <person name="Schleper C."/>
            <person name="Guy L."/>
            <person name="Ettema T.J."/>
        </authorList>
    </citation>
    <scope>NUCLEOTIDE SEQUENCE</scope>
</reference>
<proteinExistence type="predicted"/>